<dbReference type="EMBL" id="GBRH01238145">
    <property type="protein sequence ID" value="JAD59750.1"/>
    <property type="molecule type" value="Transcribed_RNA"/>
</dbReference>
<reference evidence="1" key="2">
    <citation type="journal article" date="2015" name="Data Brief">
        <title>Shoot transcriptome of the giant reed, Arundo donax.</title>
        <authorList>
            <person name="Barrero R.A."/>
            <person name="Guerrero F.D."/>
            <person name="Moolhuijzen P."/>
            <person name="Goolsby J.A."/>
            <person name="Tidwell J."/>
            <person name="Bellgard S.E."/>
            <person name="Bellgard M.I."/>
        </authorList>
    </citation>
    <scope>NUCLEOTIDE SEQUENCE</scope>
    <source>
        <tissue evidence="1">Shoot tissue taken approximately 20 cm above the soil surface</tissue>
    </source>
</reference>
<organism evidence="1">
    <name type="scientific">Arundo donax</name>
    <name type="common">Giant reed</name>
    <name type="synonym">Donax arundinaceus</name>
    <dbReference type="NCBI Taxonomy" id="35708"/>
    <lineage>
        <taxon>Eukaryota</taxon>
        <taxon>Viridiplantae</taxon>
        <taxon>Streptophyta</taxon>
        <taxon>Embryophyta</taxon>
        <taxon>Tracheophyta</taxon>
        <taxon>Spermatophyta</taxon>
        <taxon>Magnoliopsida</taxon>
        <taxon>Liliopsida</taxon>
        <taxon>Poales</taxon>
        <taxon>Poaceae</taxon>
        <taxon>PACMAD clade</taxon>
        <taxon>Arundinoideae</taxon>
        <taxon>Arundineae</taxon>
        <taxon>Arundo</taxon>
    </lineage>
</organism>
<proteinExistence type="predicted"/>
<dbReference type="AlphaFoldDB" id="A0A0A9BEU0"/>
<evidence type="ECO:0000313" key="1">
    <source>
        <dbReference type="EMBL" id="JAD59750.1"/>
    </source>
</evidence>
<accession>A0A0A9BEU0</accession>
<sequence length="66" mass="7600">MSSVILACVARKLCVILYHYLCLFERVIVFILVEIGMDWCTLAPRIRTLPLARTVELARLFTARAF</sequence>
<protein>
    <submittedName>
        <fullName evidence="1">Uncharacterized protein</fullName>
    </submittedName>
</protein>
<reference evidence="1" key="1">
    <citation type="submission" date="2014-09" db="EMBL/GenBank/DDBJ databases">
        <authorList>
            <person name="Magalhaes I.L.F."/>
            <person name="Oliveira U."/>
            <person name="Santos F.R."/>
            <person name="Vidigal T.H.D.A."/>
            <person name="Brescovit A.D."/>
            <person name="Santos A.J."/>
        </authorList>
    </citation>
    <scope>NUCLEOTIDE SEQUENCE</scope>
    <source>
        <tissue evidence="1">Shoot tissue taken approximately 20 cm above the soil surface</tissue>
    </source>
</reference>
<name>A0A0A9BEU0_ARUDO</name>